<accession>A0ABP9TSU7</accession>
<dbReference type="RefSeq" id="WP_210102328.1">
    <property type="nucleotide sequence ID" value="NZ_BAABLK010000090.1"/>
</dbReference>
<protein>
    <submittedName>
        <fullName evidence="1">Uncharacterized protein</fullName>
    </submittedName>
</protein>
<comment type="caution">
    <text evidence="1">The sequence shown here is derived from an EMBL/GenBank/DDBJ whole genome shotgun (WGS) entry which is preliminary data.</text>
</comment>
<proteinExistence type="predicted"/>
<keyword evidence="2" id="KW-1185">Reference proteome</keyword>
<reference evidence="2" key="1">
    <citation type="journal article" date="2019" name="Int. J. Syst. Evol. Microbiol.">
        <title>The Global Catalogue of Microorganisms (GCM) 10K type strain sequencing project: providing services to taxonomists for standard genome sequencing and annotation.</title>
        <authorList>
            <consortium name="The Broad Institute Genomics Platform"/>
            <consortium name="The Broad Institute Genome Sequencing Center for Infectious Disease"/>
            <person name="Wu L."/>
            <person name="Ma J."/>
        </authorList>
    </citation>
    <scope>NUCLEOTIDE SEQUENCE [LARGE SCALE GENOMIC DNA]</scope>
    <source>
        <strain evidence="2">JCM 18952</strain>
    </source>
</reference>
<evidence type="ECO:0000313" key="1">
    <source>
        <dbReference type="EMBL" id="GAA5228838.1"/>
    </source>
</evidence>
<dbReference type="Proteomes" id="UP001501257">
    <property type="component" value="Unassembled WGS sequence"/>
</dbReference>
<gene>
    <name evidence="1" type="ORF">GCM10025778_33770</name>
</gene>
<dbReference type="EMBL" id="BAABLK010000090">
    <property type="protein sequence ID" value="GAA5228838.1"/>
    <property type="molecule type" value="Genomic_DNA"/>
</dbReference>
<organism evidence="1 2">
    <name type="scientific">Paeniglutamicibacter antarcticus</name>
    <dbReference type="NCBI Taxonomy" id="494023"/>
    <lineage>
        <taxon>Bacteria</taxon>
        <taxon>Bacillati</taxon>
        <taxon>Actinomycetota</taxon>
        <taxon>Actinomycetes</taxon>
        <taxon>Micrococcales</taxon>
        <taxon>Micrococcaceae</taxon>
        <taxon>Paeniglutamicibacter</taxon>
    </lineage>
</organism>
<evidence type="ECO:0000313" key="2">
    <source>
        <dbReference type="Proteomes" id="UP001501257"/>
    </source>
</evidence>
<name>A0ABP9TSU7_9MICC</name>
<sequence>MKDDCDGVFGKATARSYPLYLGTDGPRETAAVISAKASDSYSWTFAKGLVNEGMSSALAGRVGTSVAAVLKILHELGAPLGHEPKVAGDLRGRIAELGLSAMVKYPEDPKQRKHFAKLAKKIQLEDNEKTLATFTDATFLGVYGLILTSRAVRSRDLGEDPVLTPWESVEPMNVAPNAANGKQLMVAPGAVHELPQSLTLLQVEAVADLVREFAAGSVT</sequence>